<evidence type="ECO:0000313" key="4">
    <source>
        <dbReference type="Proteomes" id="UP000635477"/>
    </source>
</evidence>
<comment type="caution">
    <text evidence="3">The sequence shown here is derived from an EMBL/GenBank/DDBJ whole genome shotgun (WGS) entry which is preliminary data.</text>
</comment>
<accession>A0A8H4XLG0</accession>
<name>A0A8H4XLG0_9HYPO</name>
<proteinExistence type="predicted"/>
<evidence type="ECO:0000256" key="1">
    <source>
        <dbReference type="SAM" id="MobiDB-lite"/>
    </source>
</evidence>
<dbReference type="AlphaFoldDB" id="A0A8H4XLG0"/>
<feature type="chain" id="PRO_5034426056" evidence="2">
    <location>
        <begin position="21"/>
        <end position="416"/>
    </location>
</feature>
<sequence>MRRALSLRLALQALAMKVSANLVVQLITHWKKPGESTFDLQQVVEFAIYGFVGSQIGNIIQFILEDWFPTGSAQGGGDVLPKIQGDPRQLEEKKDDDTANRDPKRRWYSISPDIIWRNVLAKLVLDQTFGLCISACVFLICTNIARVPHPYLVHVVIRERLMPLIKAGWHIWPLVAFRSLKNTERRDRKYSGLAVLVDSFESGCAQKRPSWSWARQGSYTEHGCPGFYLTGYATKITPRCDISYAQCVPVSLNPFGSVRGGYIALSAKVLRWKTPLTRIPHNTHGATGSYICDEDDNRRIIRLVLDWDLEDERDHLQHLLLLLLSSRAIDRVRHPRFDVITGHFEVADSSGGVSSVDHGNDDKSPLEDAFGIILHPAKDENTYYRVGSWNSQVIGHASHGGLNLCQDWETRTITLV</sequence>
<feature type="signal peptide" evidence="2">
    <location>
        <begin position="1"/>
        <end position="20"/>
    </location>
</feature>
<gene>
    <name evidence="3" type="ORF">FZEAL_4551</name>
</gene>
<feature type="compositionally biased region" description="Basic and acidic residues" evidence="1">
    <location>
        <begin position="88"/>
        <end position="102"/>
    </location>
</feature>
<dbReference type="Proteomes" id="UP000635477">
    <property type="component" value="Unassembled WGS sequence"/>
</dbReference>
<reference evidence="3" key="1">
    <citation type="journal article" date="2020" name="BMC Genomics">
        <title>Correction to: Identification and distribution of gene clusters required for synthesis of sphingolipid metabolism inhibitors in diverse species of the filamentous fungus Fusarium.</title>
        <authorList>
            <person name="Kim H.S."/>
            <person name="Lohmar J.M."/>
            <person name="Busman M."/>
            <person name="Brown D.W."/>
            <person name="Naumann T.A."/>
            <person name="Divon H.H."/>
            <person name="Lysoe E."/>
            <person name="Uhlig S."/>
            <person name="Proctor R.H."/>
        </authorList>
    </citation>
    <scope>NUCLEOTIDE SEQUENCE</scope>
    <source>
        <strain evidence="3">NRRL 22465</strain>
    </source>
</reference>
<evidence type="ECO:0000256" key="2">
    <source>
        <dbReference type="SAM" id="SignalP"/>
    </source>
</evidence>
<dbReference type="EMBL" id="JABEYC010000315">
    <property type="protein sequence ID" value="KAF4979178.1"/>
    <property type="molecule type" value="Genomic_DNA"/>
</dbReference>
<protein>
    <submittedName>
        <fullName evidence="3">Uncharacterized protein</fullName>
    </submittedName>
</protein>
<reference evidence="3" key="2">
    <citation type="submission" date="2020-05" db="EMBL/GenBank/DDBJ databases">
        <authorList>
            <person name="Kim H.-S."/>
            <person name="Proctor R.H."/>
            <person name="Brown D.W."/>
        </authorList>
    </citation>
    <scope>NUCLEOTIDE SEQUENCE</scope>
    <source>
        <strain evidence="3">NRRL 22465</strain>
    </source>
</reference>
<evidence type="ECO:0000313" key="3">
    <source>
        <dbReference type="EMBL" id="KAF4979178.1"/>
    </source>
</evidence>
<keyword evidence="4" id="KW-1185">Reference proteome</keyword>
<feature type="region of interest" description="Disordered" evidence="1">
    <location>
        <begin position="79"/>
        <end position="104"/>
    </location>
</feature>
<organism evidence="3 4">
    <name type="scientific">Fusarium zealandicum</name>
    <dbReference type="NCBI Taxonomy" id="1053134"/>
    <lineage>
        <taxon>Eukaryota</taxon>
        <taxon>Fungi</taxon>
        <taxon>Dikarya</taxon>
        <taxon>Ascomycota</taxon>
        <taxon>Pezizomycotina</taxon>
        <taxon>Sordariomycetes</taxon>
        <taxon>Hypocreomycetidae</taxon>
        <taxon>Hypocreales</taxon>
        <taxon>Nectriaceae</taxon>
        <taxon>Fusarium</taxon>
        <taxon>Fusarium staphyleae species complex</taxon>
    </lineage>
</organism>
<dbReference type="OrthoDB" id="10267969at2759"/>
<keyword evidence="2" id="KW-0732">Signal</keyword>